<dbReference type="SUPFAM" id="SSF46785">
    <property type="entry name" value="Winged helix' DNA-binding domain"/>
    <property type="match status" value="1"/>
</dbReference>
<dbReference type="Proteomes" id="UP000177932">
    <property type="component" value="Unassembled WGS sequence"/>
</dbReference>
<evidence type="ECO:0000256" key="3">
    <source>
        <dbReference type="ARBA" id="ARBA00023016"/>
    </source>
</evidence>
<dbReference type="PANTHER" id="PTHR34824:SF1">
    <property type="entry name" value="HEAT-INDUCIBLE TRANSCRIPTION REPRESSOR HRCA"/>
    <property type="match status" value="1"/>
</dbReference>
<keyword evidence="3" id="KW-0346">Stress response</keyword>
<dbReference type="Gene3D" id="1.10.10.10">
    <property type="entry name" value="Winged helix-like DNA-binding domain superfamily/Winged helix DNA-binding domain"/>
    <property type="match status" value="1"/>
</dbReference>
<dbReference type="PANTHER" id="PTHR34824">
    <property type="entry name" value="HEAT-INDUCIBLE TRANSCRIPTION REPRESSOR HRCA"/>
    <property type="match status" value="1"/>
</dbReference>
<name>A0A1G2H7E4_9BACT</name>
<dbReference type="GO" id="GO:0045892">
    <property type="term" value="P:negative regulation of DNA-templated transcription"/>
    <property type="evidence" value="ECO:0007669"/>
    <property type="project" value="TreeGrafter"/>
</dbReference>
<reference evidence="6 7" key="1">
    <citation type="journal article" date="2016" name="Nat. Commun.">
        <title>Thousands of microbial genomes shed light on interconnected biogeochemical processes in an aquifer system.</title>
        <authorList>
            <person name="Anantharaman K."/>
            <person name="Brown C.T."/>
            <person name="Hug L.A."/>
            <person name="Sharon I."/>
            <person name="Castelle C.J."/>
            <person name="Probst A.J."/>
            <person name="Thomas B.C."/>
            <person name="Singh A."/>
            <person name="Wilkins M.J."/>
            <person name="Karaoz U."/>
            <person name="Brodie E.L."/>
            <person name="Williams K.H."/>
            <person name="Hubbard S.S."/>
            <person name="Banfield J.F."/>
        </authorList>
    </citation>
    <scope>NUCLEOTIDE SEQUENCE [LARGE SCALE GENOMIC DNA]</scope>
</reference>
<protein>
    <recommendedName>
        <fullName evidence="5">Heat-inducible transcription repressor HrcA C-terminal domain-containing protein</fullName>
    </recommendedName>
</protein>
<proteinExistence type="predicted"/>
<dbReference type="EMBL" id="MHOD01000012">
    <property type="protein sequence ID" value="OGZ58269.1"/>
    <property type="molecule type" value="Genomic_DNA"/>
</dbReference>
<dbReference type="Pfam" id="PF01628">
    <property type="entry name" value="HrcA"/>
    <property type="match status" value="1"/>
</dbReference>
<accession>A0A1G2H7E4</accession>
<dbReference type="STRING" id="1802158.A2827_02485"/>
<dbReference type="InterPro" id="IPR002571">
    <property type="entry name" value="HrcA"/>
</dbReference>
<keyword evidence="2" id="KW-0805">Transcription regulation</keyword>
<organism evidence="6 7">
    <name type="scientific">Candidatus Spechtbacteria bacterium RIFCSPHIGHO2_01_FULL_43_30</name>
    <dbReference type="NCBI Taxonomy" id="1802158"/>
    <lineage>
        <taxon>Bacteria</taxon>
        <taxon>Candidatus Spechtiibacteriota</taxon>
    </lineage>
</organism>
<dbReference type="Gene3D" id="3.30.450.40">
    <property type="match status" value="1"/>
</dbReference>
<evidence type="ECO:0000313" key="7">
    <source>
        <dbReference type="Proteomes" id="UP000177932"/>
    </source>
</evidence>
<sequence>MKSMISDRKAQILESIIEEYITSAMPVSSGRVFDICDMGVSCPTIRNEMADLTDLGYLEQPHTSAGRVPTEKGYRFFVNDLLEKFGEENGENVKNTYGSQQKIFNLKSFADNISNEVKAAVIFSNDYRELKFVGLKQVFENPEFSTCSDVISFIEEIEGLENYLGDILDSSDSGVKVFIGSENPFFERHNYSMISRAFGNIFISIVGPMRMDYEKSISIFDKLIKTL</sequence>
<evidence type="ECO:0000313" key="6">
    <source>
        <dbReference type="EMBL" id="OGZ58269.1"/>
    </source>
</evidence>
<keyword evidence="4" id="KW-0804">Transcription</keyword>
<evidence type="ECO:0000256" key="4">
    <source>
        <dbReference type="ARBA" id="ARBA00023163"/>
    </source>
</evidence>
<dbReference type="GO" id="GO:0003677">
    <property type="term" value="F:DNA binding"/>
    <property type="evidence" value="ECO:0007669"/>
    <property type="project" value="InterPro"/>
</dbReference>
<dbReference type="InterPro" id="IPR036390">
    <property type="entry name" value="WH_DNA-bd_sf"/>
</dbReference>
<comment type="caution">
    <text evidence="6">The sequence shown here is derived from an EMBL/GenBank/DDBJ whole genome shotgun (WGS) entry which is preliminary data.</text>
</comment>
<evidence type="ECO:0000256" key="2">
    <source>
        <dbReference type="ARBA" id="ARBA00023015"/>
    </source>
</evidence>
<evidence type="ECO:0000256" key="1">
    <source>
        <dbReference type="ARBA" id="ARBA00022491"/>
    </source>
</evidence>
<evidence type="ECO:0000259" key="5">
    <source>
        <dbReference type="Pfam" id="PF01628"/>
    </source>
</evidence>
<feature type="domain" description="Heat-inducible transcription repressor HrcA C-terminal" evidence="5">
    <location>
        <begin position="94"/>
        <end position="217"/>
    </location>
</feature>
<dbReference type="InterPro" id="IPR029016">
    <property type="entry name" value="GAF-like_dom_sf"/>
</dbReference>
<dbReference type="SUPFAM" id="SSF55781">
    <property type="entry name" value="GAF domain-like"/>
    <property type="match status" value="1"/>
</dbReference>
<gene>
    <name evidence="6" type="ORF">A2827_02485</name>
</gene>
<dbReference type="InterPro" id="IPR021153">
    <property type="entry name" value="HrcA_C"/>
</dbReference>
<dbReference type="InterPro" id="IPR036388">
    <property type="entry name" value="WH-like_DNA-bd_sf"/>
</dbReference>
<dbReference type="AlphaFoldDB" id="A0A1G2H7E4"/>
<keyword evidence="1" id="KW-0678">Repressor</keyword>